<accession>D8SGS4</accession>
<dbReference type="EMBL" id="GL377619">
    <property type="protein sequence ID" value="EFJ16254.1"/>
    <property type="molecule type" value="Genomic_DNA"/>
</dbReference>
<dbReference type="Proteomes" id="UP000001514">
    <property type="component" value="Unassembled WGS sequence"/>
</dbReference>
<dbReference type="KEGG" id="smo:SELMODRAFT_421921"/>
<dbReference type="AlphaFoldDB" id="D8SGS4"/>
<name>D8SGS4_SELML</name>
<protein>
    <submittedName>
        <fullName evidence="1">Uncharacterized protein</fullName>
    </submittedName>
</protein>
<gene>
    <name evidence="1" type="ORF">SELMODRAFT_421921</name>
</gene>
<dbReference type="InParanoid" id="D8SGS4"/>
<dbReference type="Gramene" id="EFJ16254">
    <property type="protein sequence ID" value="EFJ16254"/>
    <property type="gene ID" value="SELMODRAFT_421921"/>
</dbReference>
<evidence type="ECO:0000313" key="2">
    <source>
        <dbReference type="Proteomes" id="UP000001514"/>
    </source>
</evidence>
<proteinExistence type="predicted"/>
<organism evidence="2">
    <name type="scientific">Selaginella moellendorffii</name>
    <name type="common">Spikemoss</name>
    <dbReference type="NCBI Taxonomy" id="88036"/>
    <lineage>
        <taxon>Eukaryota</taxon>
        <taxon>Viridiplantae</taxon>
        <taxon>Streptophyta</taxon>
        <taxon>Embryophyta</taxon>
        <taxon>Tracheophyta</taxon>
        <taxon>Lycopodiopsida</taxon>
        <taxon>Selaginellales</taxon>
        <taxon>Selaginellaceae</taxon>
        <taxon>Selaginella</taxon>
    </lineage>
</organism>
<sequence length="432" mass="49078">MDKCVASVLLVVVESVPLDQDLCVALGRLYVAQKDWFPDDEAILAIIQSAPPLHTFGEFHQLTGQKFHRQLARRLADHGHIAEALSMLDERCDEPTFTQTLLHYHPYYPLSILVRYRHVATMTALGYPRDFRLFEIPLEIASYSTCQSLEMCNAVKMLFRQMLEEHPSRALGRNVYKGLVCYYTSDDFSFFHLVLAEAKAKNANIPVHEITLLRHFQHDHVYGYEAKVDAVLDLHPIPEEAYQKLFELTPDLKDALSLLKRAKLAGVRLDPSEKVAASVAQDSLDVYAMDLLKESGLLSDAAIAGLANRENRQAILKVVLRNKRWCAFPQSIEAMLCEGPKVWAWLSRVMVSKKSSQEVVKQLLRRGLVATALELLSGRCDEGTFTMVLLEAVKMQQSETMVKRIRKKQAMMKSLGYKCKLRLKKGKFELQA</sequence>
<reference evidence="1 2" key="1">
    <citation type="journal article" date="2011" name="Science">
        <title>The Selaginella genome identifies genetic changes associated with the evolution of vascular plants.</title>
        <authorList>
            <person name="Banks J.A."/>
            <person name="Nishiyama T."/>
            <person name="Hasebe M."/>
            <person name="Bowman J.L."/>
            <person name="Gribskov M."/>
            <person name="dePamphilis C."/>
            <person name="Albert V.A."/>
            <person name="Aono N."/>
            <person name="Aoyama T."/>
            <person name="Ambrose B.A."/>
            <person name="Ashton N.W."/>
            <person name="Axtell M.J."/>
            <person name="Barker E."/>
            <person name="Barker M.S."/>
            <person name="Bennetzen J.L."/>
            <person name="Bonawitz N.D."/>
            <person name="Chapple C."/>
            <person name="Cheng C."/>
            <person name="Correa L.G."/>
            <person name="Dacre M."/>
            <person name="DeBarry J."/>
            <person name="Dreyer I."/>
            <person name="Elias M."/>
            <person name="Engstrom E.M."/>
            <person name="Estelle M."/>
            <person name="Feng L."/>
            <person name="Finet C."/>
            <person name="Floyd S.K."/>
            <person name="Frommer W.B."/>
            <person name="Fujita T."/>
            <person name="Gramzow L."/>
            <person name="Gutensohn M."/>
            <person name="Harholt J."/>
            <person name="Hattori M."/>
            <person name="Heyl A."/>
            <person name="Hirai T."/>
            <person name="Hiwatashi Y."/>
            <person name="Ishikawa M."/>
            <person name="Iwata M."/>
            <person name="Karol K.G."/>
            <person name="Koehler B."/>
            <person name="Kolukisaoglu U."/>
            <person name="Kubo M."/>
            <person name="Kurata T."/>
            <person name="Lalonde S."/>
            <person name="Li K."/>
            <person name="Li Y."/>
            <person name="Litt A."/>
            <person name="Lyons E."/>
            <person name="Manning G."/>
            <person name="Maruyama T."/>
            <person name="Michael T.P."/>
            <person name="Mikami K."/>
            <person name="Miyazaki S."/>
            <person name="Morinaga S."/>
            <person name="Murata T."/>
            <person name="Mueller-Roeber B."/>
            <person name="Nelson D.R."/>
            <person name="Obara M."/>
            <person name="Oguri Y."/>
            <person name="Olmstead R.G."/>
            <person name="Onodera N."/>
            <person name="Petersen B.L."/>
            <person name="Pils B."/>
            <person name="Prigge M."/>
            <person name="Rensing S.A."/>
            <person name="Riano-Pachon D.M."/>
            <person name="Roberts A.W."/>
            <person name="Sato Y."/>
            <person name="Scheller H.V."/>
            <person name="Schulz B."/>
            <person name="Schulz C."/>
            <person name="Shakirov E.V."/>
            <person name="Shibagaki N."/>
            <person name="Shinohara N."/>
            <person name="Shippen D.E."/>
            <person name="Soerensen I."/>
            <person name="Sotooka R."/>
            <person name="Sugimoto N."/>
            <person name="Sugita M."/>
            <person name="Sumikawa N."/>
            <person name="Tanurdzic M."/>
            <person name="Theissen G."/>
            <person name="Ulvskov P."/>
            <person name="Wakazuki S."/>
            <person name="Weng J.K."/>
            <person name="Willats W.W."/>
            <person name="Wipf D."/>
            <person name="Wolf P.G."/>
            <person name="Yang L."/>
            <person name="Zimmer A.D."/>
            <person name="Zhu Q."/>
            <person name="Mitros T."/>
            <person name="Hellsten U."/>
            <person name="Loque D."/>
            <person name="Otillar R."/>
            <person name="Salamov A."/>
            <person name="Schmutz J."/>
            <person name="Shapiro H."/>
            <person name="Lindquist E."/>
            <person name="Lucas S."/>
            <person name="Rokhsar D."/>
            <person name="Grigoriev I.V."/>
        </authorList>
    </citation>
    <scope>NUCLEOTIDE SEQUENCE [LARGE SCALE GENOMIC DNA]</scope>
</reference>
<dbReference type="HOGENOM" id="CLU_666317_0_0_1"/>
<keyword evidence="2" id="KW-1185">Reference proteome</keyword>
<evidence type="ECO:0000313" key="1">
    <source>
        <dbReference type="EMBL" id="EFJ16254.1"/>
    </source>
</evidence>